<protein>
    <submittedName>
        <fullName evidence="1">Uncharacterized protein</fullName>
    </submittedName>
</protein>
<organism evidence="1 2">
    <name type="scientific">Arctium lappa</name>
    <name type="common">Greater burdock</name>
    <name type="synonym">Lappa major</name>
    <dbReference type="NCBI Taxonomy" id="4217"/>
    <lineage>
        <taxon>Eukaryota</taxon>
        <taxon>Viridiplantae</taxon>
        <taxon>Streptophyta</taxon>
        <taxon>Embryophyta</taxon>
        <taxon>Tracheophyta</taxon>
        <taxon>Spermatophyta</taxon>
        <taxon>Magnoliopsida</taxon>
        <taxon>eudicotyledons</taxon>
        <taxon>Gunneridae</taxon>
        <taxon>Pentapetalae</taxon>
        <taxon>asterids</taxon>
        <taxon>campanulids</taxon>
        <taxon>Asterales</taxon>
        <taxon>Asteraceae</taxon>
        <taxon>Carduoideae</taxon>
        <taxon>Cardueae</taxon>
        <taxon>Arctiinae</taxon>
        <taxon>Arctium</taxon>
    </lineage>
</organism>
<reference evidence="2" key="1">
    <citation type="journal article" date="2022" name="Mol. Ecol. Resour.">
        <title>The genomes of chicory, endive, great burdock and yacon provide insights into Asteraceae palaeo-polyploidization history and plant inulin production.</title>
        <authorList>
            <person name="Fan W."/>
            <person name="Wang S."/>
            <person name="Wang H."/>
            <person name="Wang A."/>
            <person name="Jiang F."/>
            <person name="Liu H."/>
            <person name="Zhao H."/>
            <person name="Xu D."/>
            <person name="Zhang Y."/>
        </authorList>
    </citation>
    <scope>NUCLEOTIDE SEQUENCE [LARGE SCALE GENOMIC DNA]</scope>
    <source>
        <strain evidence="2">cv. Niubang</strain>
    </source>
</reference>
<reference evidence="1 2" key="2">
    <citation type="journal article" date="2022" name="Mol. Ecol. Resour.">
        <title>The genomes of chicory, endive, great burdock and yacon provide insights into Asteraceae paleo-polyploidization history and plant inulin production.</title>
        <authorList>
            <person name="Fan W."/>
            <person name="Wang S."/>
            <person name="Wang H."/>
            <person name="Wang A."/>
            <person name="Jiang F."/>
            <person name="Liu H."/>
            <person name="Zhao H."/>
            <person name="Xu D."/>
            <person name="Zhang Y."/>
        </authorList>
    </citation>
    <scope>NUCLEOTIDE SEQUENCE [LARGE SCALE GENOMIC DNA]</scope>
    <source>
        <strain evidence="2">cv. Niubang</strain>
    </source>
</reference>
<dbReference type="EMBL" id="CM042048">
    <property type="protein sequence ID" value="KAI3758408.1"/>
    <property type="molecule type" value="Genomic_DNA"/>
</dbReference>
<comment type="caution">
    <text evidence="1">The sequence shown here is derived from an EMBL/GenBank/DDBJ whole genome shotgun (WGS) entry which is preliminary data.</text>
</comment>
<evidence type="ECO:0000313" key="2">
    <source>
        <dbReference type="Proteomes" id="UP001055879"/>
    </source>
</evidence>
<proteinExistence type="predicted"/>
<keyword evidence="2" id="KW-1185">Reference proteome</keyword>
<gene>
    <name evidence="1" type="ORF">L6452_05969</name>
</gene>
<accession>A0ACB9EHA3</accession>
<dbReference type="Proteomes" id="UP001055879">
    <property type="component" value="Linkage Group LG02"/>
</dbReference>
<name>A0ACB9EHA3_ARCLA</name>
<evidence type="ECO:0000313" key="1">
    <source>
        <dbReference type="EMBL" id="KAI3758408.1"/>
    </source>
</evidence>
<sequence>MDPGSYRSRSWTKKSIENLNHIPYHAVQDGLQPRIEPMQTNRLRLSGGCLEAVGWLRRSGLRLRLFEGLVEAV</sequence>